<protein>
    <recommendedName>
        <fullName evidence="14">Bifunctional lysine-specific demethylase and histidyl-hydroxylase</fullName>
        <ecNumber evidence="14">1.14.11.27</ecNumber>
    </recommendedName>
</protein>
<dbReference type="FunFam" id="3.90.930.40:FF:000001">
    <property type="entry name" value="ribosomal oxygenase 1 isoform X1"/>
    <property type="match status" value="1"/>
</dbReference>
<accession>A0A9P0BPY4</accession>
<dbReference type="SMART" id="SM00558">
    <property type="entry name" value="JmjC"/>
    <property type="match status" value="1"/>
</dbReference>
<dbReference type="PANTHER" id="PTHR13096:SF8">
    <property type="entry name" value="RIBOSOMAL OXYGENASE 1"/>
    <property type="match status" value="1"/>
</dbReference>
<evidence type="ECO:0000256" key="6">
    <source>
        <dbReference type="ARBA" id="ARBA00022964"/>
    </source>
</evidence>
<dbReference type="GO" id="GO:0032453">
    <property type="term" value="F:histone H3K4 demethylase activity"/>
    <property type="evidence" value="ECO:0007669"/>
    <property type="project" value="TreeGrafter"/>
</dbReference>
<feature type="compositionally biased region" description="Basic residues" evidence="15">
    <location>
        <begin position="46"/>
        <end position="57"/>
    </location>
</feature>
<keyword evidence="18" id="KW-1185">Reference proteome</keyword>
<keyword evidence="7 14" id="KW-0560">Oxidoreductase</keyword>
<dbReference type="GO" id="GO:0005506">
    <property type="term" value="F:iron ion binding"/>
    <property type="evidence" value="ECO:0007669"/>
    <property type="project" value="UniProtKB-UniRule"/>
</dbReference>
<evidence type="ECO:0000256" key="4">
    <source>
        <dbReference type="ARBA" id="ARBA00022723"/>
    </source>
</evidence>
<evidence type="ECO:0000256" key="10">
    <source>
        <dbReference type="ARBA" id="ARBA00023163"/>
    </source>
</evidence>
<name>A0A9P0BPY4_CHRIL</name>
<evidence type="ECO:0000256" key="9">
    <source>
        <dbReference type="ARBA" id="ARBA00023015"/>
    </source>
</evidence>
<dbReference type="InterPro" id="IPR003347">
    <property type="entry name" value="JmjC_dom"/>
</dbReference>
<comment type="cofactor">
    <cofactor evidence="14">
        <name>Fe(2+)</name>
        <dbReference type="ChEBI" id="CHEBI:29033"/>
    </cofactor>
    <text evidence="14">Binds 1 Fe(2+) ion per subunit.</text>
</comment>
<dbReference type="GO" id="GO:0005730">
    <property type="term" value="C:nucleolus"/>
    <property type="evidence" value="ECO:0007669"/>
    <property type="project" value="TreeGrafter"/>
</dbReference>
<dbReference type="FunFam" id="1.10.10.1500:FF:000001">
    <property type="entry name" value="ribosomal oxygenase 1 isoform X1"/>
    <property type="match status" value="1"/>
</dbReference>
<gene>
    <name evidence="17" type="ORF">CINC_LOCUS3326</name>
</gene>
<keyword evidence="3" id="KW-0678">Repressor</keyword>
<dbReference type="Gene3D" id="1.10.10.1500">
    <property type="entry name" value="JmjC domain-containing ribosomal oxygenase (ROX), dimer domain"/>
    <property type="match status" value="1"/>
</dbReference>
<dbReference type="FunFam" id="2.60.120.650:FF:000013">
    <property type="entry name" value="Ribosomal oxygenase 1"/>
    <property type="match status" value="1"/>
</dbReference>
<evidence type="ECO:0000256" key="15">
    <source>
        <dbReference type="SAM" id="MobiDB-lite"/>
    </source>
</evidence>
<dbReference type="OrthoDB" id="425950at2759"/>
<dbReference type="EMBL" id="LR824018">
    <property type="protein sequence ID" value="CAH0586822.1"/>
    <property type="molecule type" value="Genomic_DNA"/>
</dbReference>
<comment type="subcellular location">
    <subcellularLocation>
        <location evidence="1 14">Nucleus</location>
    </subcellularLocation>
</comment>
<feature type="region of interest" description="Disordered" evidence="15">
    <location>
        <begin position="1"/>
        <end position="84"/>
    </location>
</feature>
<evidence type="ECO:0000256" key="5">
    <source>
        <dbReference type="ARBA" id="ARBA00022853"/>
    </source>
</evidence>
<evidence type="ECO:0000259" key="16">
    <source>
        <dbReference type="PROSITE" id="PS51184"/>
    </source>
</evidence>
<keyword evidence="8 14" id="KW-0408">Iron</keyword>
<keyword evidence="6 14" id="KW-0223">Dioxygenase</keyword>
<dbReference type="GO" id="GO:0045471">
    <property type="term" value="P:response to ethanol"/>
    <property type="evidence" value="ECO:0007669"/>
    <property type="project" value="UniProtKB-ARBA"/>
</dbReference>
<dbReference type="InterPro" id="IPR049043">
    <property type="entry name" value="WHD_RIOX1"/>
</dbReference>
<evidence type="ECO:0000256" key="8">
    <source>
        <dbReference type="ARBA" id="ARBA00023004"/>
    </source>
</evidence>
<keyword evidence="9 14" id="KW-0805">Transcription regulation</keyword>
<dbReference type="Proteomes" id="UP001154114">
    <property type="component" value="Chromosome 15"/>
</dbReference>
<dbReference type="SUPFAM" id="SSF51197">
    <property type="entry name" value="Clavaminate synthase-like"/>
    <property type="match status" value="1"/>
</dbReference>
<dbReference type="EC" id="1.14.11.27" evidence="14"/>
<evidence type="ECO:0000256" key="13">
    <source>
        <dbReference type="ARBA" id="ARBA00047915"/>
    </source>
</evidence>
<keyword evidence="10 14" id="KW-0804">Transcription</keyword>
<evidence type="ECO:0000256" key="14">
    <source>
        <dbReference type="RuleBase" id="RU366061"/>
    </source>
</evidence>
<feature type="compositionally biased region" description="Basic residues" evidence="15">
    <location>
        <begin position="65"/>
        <end position="75"/>
    </location>
</feature>
<proteinExistence type="inferred from homology"/>
<dbReference type="Pfam" id="PF21233">
    <property type="entry name" value="WHD_RIOX1"/>
    <property type="match status" value="1"/>
</dbReference>
<dbReference type="PROSITE" id="PS51184">
    <property type="entry name" value="JMJC"/>
    <property type="match status" value="1"/>
</dbReference>
<feature type="compositionally biased region" description="Basic residues" evidence="15">
    <location>
        <begin position="18"/>
        <end position="29"/>
    </location>
</feature>
<keyword evidence="11 14" id="KW-0539">Nucleus</keyword>
<evidence type="ECO:0000256" key="2">
    <source>
        <dbReference type="ARBA" id="ARBA00010309"/>
    </source>
</evidence>
<evidence type="ECO:0000256" key="7">
    <source>
        <dbReference type="ARBA" id="ARBA00023002"/>
    </source>
</evidence>
<dbReference type="PANTHER" id="PTHR13096">
    <property type="entry name" value="MINA53 MYC INDUCED NUCLEAR ANTIGEN"/>
    <property type="match status" value="1"/>
</dbReference>
<evidence type="ECO:0000256" key="12">
    <source>
        <dbReference type="ARBA" id="ARBA00025670"/>
    </source>
</evidence>
<sequence>MEASTSAFAKYKENTSANKHKKNKKRIKKGTSASPAIVINDEKSKQIARKLKKKQKKSKDSSIKNKLHKKSKKKCLTPQSAAGKHAAAEKRMAEIMAVTAKYNAQITRTEQAALQSGVQSTVQNVEDIQASDSFDFEPLLTNSAEEAFKVFRWMIAPYNADEFFKNIWEKKPLHISRKKPNYFKEIITTPIIDDMLRHETINFTKNIDVTSYENGIKLTHNPEGRAHPHLVWDFYLNGCSIRLLNPQTYIPKLHLLNATMQEFFNSFVGANAYLTPPDSQGFAPHYDDIEAFILQTEGRKHWRVYKPLRKEEVLPRVSSRNFIQSEIGEPIITVTLEPGDLLYLPRGYIHQGVTINGEHSLHVTISMNQKHAYADLLEKILPAALQMAINDNVELRKGLPFDIYDNFGLVHSDSQAPRRAIIRNKIVSLFNKVKDYLPIDEGIDQMHKHYQHAALPPVLSDLEKMVTVFGNTDVMVENGVVTNRVEICLSTKIRLLRKNILRMVTEDKLRIYYYVENSLEYHGNELTFFEIEEEFAPGIESLITTYPAYISVEQLDIPLDSDKVYIADALWSRGLVMSEYPLDTVE</sequence>
<evidence type="ECO:0000256" key="11">
    <source>
        <dbReference type="ARBA" id="ARBA00023242"/>
    </source>
</evidence>
<dbReference type="Gene3D" id="3.90.930.40">
    <property type="match status" value="1"/>
</dbReference>
<dbReference type="Pfam" id="PF08007">
    <property type="entry name" value="JmjC_2"/>
    <property type="match status" value="1"/>
</dbReference>
<comment type="catalytic activity">
    <reaction evidence="13 14">
        <text>N(6),N(6)-dimethyl-L-lysyl(36)-[histone H3] + 2 2-oxoglutarate + 2 O2 = L-lysyl(36)-[histone H3] + 2 formaldehyde + 2 succinate + 2 CO2</text>
        <dbReference type="Rhea" id="RHEA:42032"/>
        <dbReference type="Rhea" id="RHEA-COMP:9785"/>
        <dbReference type="Rhea" id="RHEA-COMP:9787"/>
        <dbReference type="ChEBI" id="CHEBI:15379"/>
        <dbReference type="ChEBI" id="CHEBI:16526"/>
        <dbReference type="ChEBI" id="CHEBI:16810"/>
        <dbReference type="ChEBI" id="CHEBI:16842"/>
        <dbReference type="ChEBI" id="CHEBI:29969"/>
        <dbReference type="ChEBI" id="CHEBI:30031"/>
        <dbReference type="ChEBI" id="CHEBI:61976"/>
        <dbReference type="EC" id="1.14.11.27"/>
    </reaction>
</comment>
<keyword evidence="5" id="KW-0156">Chromatin regulator</keyword>
<comment type="similarity">
    <text evidence="2">Belongs to the ROX family. NO66 subfamily.</text>
</comment>
<dbReference type="Gene3D" id="2.60.120.650">
    <property type="entry name" value="Cupin"/>
    <property type="match status" value="1"/>
</dbReference>
<dbReference type="AlphaFoldDB" id="A0A9P0BPY4"/>
<feature type="domain" description="JmjC" evidence="16">
    <location>
        <begin position="239"/>
        <end position="384"/>
    </location>
</feature>
<dbReference type="InterPro" id="IPR039994">
    <property type="entry name" value="NO66-like"/>
</dbReference>
<evidence type="ECO:0000256" key="3">
    <source>
        <dbReference type="ARBA" id="ARBA00022491"/>
    </source>
</evidence>
<comment type="function">
    <text evidence="12">Oxygenase that can act as both a histone lysine demethylase and a ribosomal histidine hydroxylase. Specifically demethylates 'Lys-4' (H3K4me) and 'Lys-36' (H3K36me) of histone H3, thereby playing a central role in histone code.</text>
</comment>
<evidence type="ECO:0000256" key="1">
    <source>
        <dbReference type="ARBA" id="ARBA00004123"/>
    </source>
</evidence>
<reference evidence="17" key="1">
    <citation type="submission" date="2021-12" db="EMBL/GenBank/DDBJ databases">
        <authorList>
            <person name="King R."/>
        </authorList>
    </citation>
    <scope>NUCLEOTIDE SEQUENCE</scope>
</reference>
<keyword evidence="4 14" id="KW-0479">Metal-binding</keyword>
<evidence type="ECO:0000313" key="17">
    <source>
        <dbReference type="EMBL" id="CAH0586822.1"/>
    </source>
</evidence>
<evidence type="ECO:0000313" key="18">
    <source>
        <dbReference type="Proteomes" id="UP001154114"/>
    </source>
</evidence>
<organism evidence="17 18">
    <name type="scientific">Chrysodeixis includens</name>
    <name type="common">Soybean looper</name>
    <name type="synonym">Pseudoplusia includens</name>
    <dbReference type="NCBI Taxonomy" id="689277"/>
    <lineage>
        <taxon>Eukaryota</taxon>
        <taxon>Metazoa</taxon>
        <taxon>Ecdysozoa</taxon>
        <taxon>Arthropoda</taxon>
        <taxon>Hexapoda</taxon>
        <taxon>Insecta</taxon>
        <taxon>Pterygota</taxon>
        <taxon>Neoptera</taxon>
        <taxon>Endopterygota</taxon>
        <taxon>Lepidoptera</taxon>
        <taxon>Glossata</taxon>
        <taxon>Ditrysia</taxon>
        <taxon>Noctuoidea</taxon>
        <taxon>Noctuidae</taxon>
        <taxon>Plusiinae</taxon>
        <taxon>Chrysodeixis</taxon>
    </lineage>
</organism>
<dbReference type="GO" id="GO:0140680">
    <property type="term" value="F:histone H3K36me/H3K36me2 demethylase activity"/>
    <property type="evidence" value="ECO:0007669"/>
    <property type="project" value="UniProtKB-EC"/>
</dbReference>